<gene>
    <name evidence="2" type="ORF">H3H45_08615</name>
</gene>
<keyword evidence="1" id="KW-0732">Signal</keyword>
<comment type="caution">
    <text evidence="2">The sequence shown here is derived from an EMBL/GenBank/DDBJ whole genome shotgun (WGS) entry which is preliminary data.</text>
</comment>
<evidence type="ECO:0000313" key="2">
    <source>
        <dbReference type="EMBL" id="MBB1519295.1"/>
    </source>
</evidence>
<feature type="chain" id="PRO_5031087594" evidence="1">
    <location>
        <begin position="20"/>
        <end position="62"/>
    </location>
</feature>
<dbReference type="Proteomes" id="UP000581189">
    <property type="component" value="Unassembled WGS sequence"/>
</dbReference>
<keyword evidence="3" id="KW-1185">Reference proteome</keyword>
<dbReference type="EMBL" id="JACJFN010000002">
    <property type="protein sequence ID" value="MBB1519295.1"/>
    <property type="molecule type" value="Genomic_DNA"/>
</dbReference>
<evidence type="ECO:0000313" key="3">
    <source>
        <dbReference type="Proteomes" id="UP000581189"/>
    </source>
</evidence>
<dbReference type="RefSeq" id="WP_182833325.1">
    <property type="nucleotide sequence ID" value="NZ_JACJFN010000002.1"/>
</dbReference>
<feature type="signal peptide" evidence="1">
    <location>
        <begin position="1"/>
        <end position="19"/>
    </location>
</feature>
<accession>A0A7W4H396</accession>
<sequence length="62" mass="6800">MLRYATLSLALLFSANLLAANDVARYPDAKVESDDSYDDTTSLTLATDDELDSWLFTAPNPT</sequence>
<reference evidence="2 3" key="1">
    <citation type="submission" date="2020-08" db="EMBL/GenBank/DDBJ databases">
        <authorList>
            <person name="Kim C.M."/>
        </authorList>
    </citation>
    <scope>NUCLEOTIDE SEQUENCE [LARGE SCALE GENOMIC DNA]</scope>
    <source>
        <strain evidence="2 3">SR9</strain>
    </source>
</reference>
<organism evidence="2 3">
    <name type="scientific">Aquipseudomonas guryensis</name>
    <dbReference type="NCBI Taxonomy" id="2759165"/>
    <lineage>
        <taxon>Bacteria</taxon>
        <taxon>Pseudomonadati</taxon>
        <taxon>Pseudomonadota</taxon>
        <taxon>Gammaproteobacteria</taxon>
        <taxon>Pseudomonadales</taxon>
        <taxon>Pseudomonadaceae</taxon>
        <taxon>Aquipseudomonas</taxon>
    </lineage>
</organism>
<protein>
    <submittedName>
        <fullName evidence="2">Uncharacterized protein</fullName>
    </submittedName>
</protein>
<name>A0A7W4H396_9GAMM</name>
<proteinExistence type="predicted"/>
<evidence type="ECO:0000256" key="1">
    <source>
        <dbReference type="SAM" id="SignalP"/>
    </source>
</evidence>
<dbReference type="AlphaFoldDB" id="A0A7W4H396"/>